<evidence type="ECO:0000313" key="1">
    <source>
        <dbReference type="EMBL" id="KAK2034688.1"/>
    </source>
</evidence>
<reference evidence="1" key="1">
    <citation type="submission" date="2021-06" db="EMBL/GenBank/DDBJ databases">
        <title>Comparative genomics, transcriptomics and evolutionary studies reveal genomic signatures of adaptation to plant cell wall in hemibiotrophic fungi.</title>
        <authorList>
            <consortium name="DOE Joint Genome Institute"/>
            <person name="Baroncelli R."/>
            <person name="Diaz J.F."/>
            <person name="Benocci T."/>
            <person name="Peng M."/>
            <person name="Battaglia E."/>
            <person name="Haridas S."/>
            <person name="Andreopoulos W."/>
            <person name="Labutti K."/>
            <person name="Pangilinan J."/>
            <person name="Floch G.L."/>
            <person name="Makela M.R."/>
            <person name="Henrissat B."/>
            <person name="Grigoriev I.V."/>
            <person name="Crouch J.A."/>
            <person name="De Vries R.P."/>
            <person name="Sukno S.A."/>
            <person name="Thon M.R."/>
        </authorList>
    </citation>
    <scope>NUCLEOTIDE SEQUENCE</scope>
    <source>
        <strain evidence="1">MAFF235873</strain>
    </source>
</reference>
<dbReference type="AlphaFoldDB" id="A0AAD9HT96"/>
<keyword evidence="2" id="KW-1185">Reference proteome</keyword>
<sequence length="99" mass="10895">MNSHCRWPTCVPGGFICLLSAFQLYCLHVVYQFAGSSQACGYTRKLGISLRDAGKLVNSDGATETVGLSRRVEKTVSSRGPCHERACRLLLTPSNRLFE</sequence>
<evidence type="ECO:0000313" key="2">
    <source>
        <dbReference type="Proteomes" id="UP001232148"/>
    </source>
</evidence>
<name>A0AAD9HT96_9PEZI</name>
<organism evidence="1 2">
    <name type="scientific">Colletotrichum zoysiae</name>
    <dbReference type="NCBI Taxonomy" id="1216348"/>
    <lineage>
        <taxon>Eukaryota</taxon>
        <taxon>Fungi</taxon>
        <taxon>Dikarya</taxon>
        <taxon>Ascomycota</taxon>
        <taxon>Pezizomycotina</taxon>
        <taxon>Sordariomycetes</taxon>
        <taxon>Hypocreomycetidae</taxon>
        <taxon>Glomerellales</taxon>
        <taxon>Glomerellaceae</taxon>
        <taxon>Colletotrichum</taxon>
        <taxon>Colletotrichum graminicola species complex</taxon>
    </lineage>
</organism>
<accession>A0AAD9HT96</accession>
<proteinExistence type="predicted"/>
<comment type="caution">
    <text evidence="1">The sequence shown here is derived from an EMBL/GenBank/DDBJ whole genome shotgun (WGS) entry which is preliminary data.</text>
</comment>
<protein>
    <submittedName>
        <fullName evidence="1">Uncharacterized protein</fullName>
    </submittedName>
</protein>
<dbReference type="Proteomes" id="UP001232148">
    <property type="component" value="Unassembled WGS sequence"/>
</dbReference>
<gene>
    <name evidence="1" type="ORF">LX32DRAFT_374307</name>
</gene>
<dbReference type="EMBL" id="MU842813">
    <property type="protein sequence ID" value="KAK2034688.1"/>
    <property type="molecule type" value="Genomic_DNA"/>
</dbReference>